<protein>
    <submittedName>
        <fullName evidence="1">Uncharacterized protein</fullName>
    </submittedName>
</protein>
<sequence>MLDRVVDSAKIAALQTGVNVDGRRDGIMGHHQRDTRLGYMRQRPEQFRAFLWAAGDAGIDRNRFQFVDAAQLRLGGLNVDQVGHAVAGIQPVTGCDLPASGQGA</sequence>
<comment type="caution">
    <text evidence="1">The sequence shown here is derived from an EMBL/GenBank/DDBJ whole genome shotgun (WGS) entry which is preliminary data.</text>
</comment>
<organism evidence="1">
    <name type="scientific">mine drainage metagenome</name>
    <dbReference type="NCBI Taxonomy" id="410659"/>
    <lineage>
        <taxon>unclassified sequences</taxon>
        <taxon>metagenomes</taxon>
        <taxon>ecological metagenomes</taxon>
    </lineage>
</organism>
<proteinExistence type="predicted"/>
<evidence type="ECO:0000313" key="1">
    <source>
        <dbReference type="EMBL" id="OIQ63029.1"/>
    </source>
</evidence>
<gene>
    <name evidence="1" type="ORF">GALL_554370</name>
</gene>
<reference evidence="1" key="1">
    <citation type="submission" date="2016-10" db="EMBL/GenBank/DDBJ databases">
        <title>Sequence of Gallionella enrichment culture.</title>
        <authorList>
            <person name="Poehlein A."/>
            <person name="Muehling M."/>
            <person name="Daniel R."/>
        </authorList>
    </citation>
    <scope>NUCLEOTIDE SEQUENCE</scope>
</reference>
<dbReference type="AlphaFoldDB" id="A0A1J5PHJ4"/>
<accession>A0A1J5PHJ4</accession>
<dbReference type="EMBL" id="MLJW01009375">
    <property type="protein sequence ID" value="OIQ63029.1"/>
    <property type="molecule type" value="Genomic_DNA"/>
</dbReference>
<name>A0A1J5PHJ4_9ZZZZ</name>